<dbReference type="PANTHER" id="PTHR43877">
    <property type="entry name" value="AMINOALKYLPHOSPHONATE N-ACETYLTRANSFERASE-RELATED-RELATED"/>
    <property type="match status" value="1"/>
</dbReference>
<name>U5QMY0_GLOK1</name>
<dbReference type="STRING" id="1183438.GKIL_2784"/>
<dbReference type="PROSITE" id="PS51186">
    <property type="entry name" value="GNAT"/>
    <property type="match status" value="1"/>
</dbReference>
<organism evidence="4 5">
    <name type="scientific">Gloeobacter kilaueensis (strain ATCC BAA-2537 / CCAP 1431/1 / ULC 316 / JS1)</name>
    <dbReference type="NCBI Taxonomy" id="1183438"/>
    <lineage>
        <taxon>Bacteria</taxon>
        <taxon>Bacillati</taxon>
        <taxon>Cyanobacteriota</taxon>
        <taxon>Cyanophyceae</taxon>
        <taxon>Gloeobacterales</taxon>
        <taxon>Gloeobacteraceae</taxon>
        <taxon>Gloeobacter</taxon>
    </lineage>
</organism>
<dbReference type="InterPro" id="IPR050832">
    <property type="entry name" value="Bact_Acetyltransf"/>
</dbReference>
<protein>
    <submittedName>
        <fullName evidence="4">Ribosomal-protein-alanine acetyltransferase</fullName>
        <ecNumber evidence="4">2.3.1.128</ecNumber>
    </submittedName>
</protein>
<reference evidence="4 5" key="1">
    <citation type="journal article" date="2013" name="PLoS ONE">
        <title>Cultivation and Complete Genome Sequencing of Gloeobacter kilaueensis sp. nov., from a Lava Cave in Kilauea Caldera, Hawai'i.</title>
        <authorList>
            <person name="Saw J.H."/>
            <person name="Schatz M."/>
            <person name="Brown M.V."/>
            <person name="Kunkel D.D."/>
            <person name="Foster J.S."/>
            <person name="Shick H."/>
            <person name="Christensen S."/>
            <person name="Hou S."/>
            <person name="Wan X."/>
            <person name="Donachie S.P."/>
        </authorList>
    </citation>
    <scope>NUCLEOTIDE SEQUENCE [LARGE SCALE GENOMIC DNA]</scope>
    <source>
        <strain evidence="5">JS</strain>
    </source>
</reference>
<gene>
    <name evidence="4" type="primary">rimI</name>
    <name evidence="4" type="ORF">GKIL_2784</name>
</gene>
<evidence type="ECO:0000313" key="5">
    <source>
        <dbReference type="Proteomes" id="UP000017396"/>
    </source>
</evidence>
<dbReference type="KEGG" id="glj:GKIL_2784"/>
<evidence type="ECO:0000259" key="3">
    <source>
        <dbReference type="PROSITE" id="PS51186"/>
    </source>
</evidence>
<accession>U5QMY0</accession>
<dbReference type="InterPro" id="IPR006464">
    <property type="entry name" value="AcTrfase_RimI/Ard1"/>
</dbReference>
<feature type="domain" description="N-acetyltransferase" evidence="3">
    <location>
        <begin position="7"/>
        <end position="150"/>
    </location>
</feature>
<keyword evidence="1 4" id="KW-0808">Transferase</keyword>
<dbReference type="NCBIfam" id="TIGR01575">
    <property type="entry name" value="rimI"/>
    <property type="match status" value="1"/>
</dbReference>
<dbReference type="EC" id="2.3.1.128" evidence="4"/>
<dbReference type="EMBL" id="CP003587">
    <property type="protein sequence ID" value="AGY59030.1"/>
    <property type="molecule type" value="Genomic_DNA"/>
</dbReference>
<dbReference type="eggNOG" id="COG0456">
    <property type="taxonomic scope" value="Bacteria"/>
</dbReference>
<dbReference type="CDD" id="cd04301">
    <property type="entry name" value="NAT_SF"/>
    <property type="match status" value="1"/>
</dbReference>
<dbReference type="OrthoDB" id="9794566at2"/>
<dbReference type="GO" id="GO:0008080">
    <property type="term" value="F:N-acetyltransferase activity"/>
    <property type="evidence" value="ECO:0007669"/>
    <property type="project" value="InterPro"/>
</dbReference>
<keyword evidence="2 4" id="KW-0012">Acyltransferase</keyword>
<dbReference type="Pfam" id="PF00583">
    <property type="entry name" value="Acetyltransf_1"/>
    <property type="match status" value="1"/>
</dbReference>
<dbReference type="InterPro" id="IPR000182">
    <property type="entry name" value="GNAT_dom"/>
</dbReference>
<keyword evidence="5" id="KW-1185">Reference proteome</keyword>
<dbReference type="HOGENOM" id="CLU_013985_23_1_3"/>
<evidence type="ECO:0000313" key="4">
    <source>
        <dbReference type="EMBL" id="AGY59030.1"/>
    </source>
</evidence>
<dbReference type="Gene3D" id="3.40.630.30">
    <property type="match status" value="1"/>
</dbReference>
<dbReference type="RefSeq" id="WP_023174245.1">
    <property type="nucleotide sequence ID" value="NC_022600.1"/>
</dbReference>
<sequence length="169" mass="18928">MEPGYLQAVDPADEESFAVLSRLLAVALPGHWTETMLRSDIVQPASHYYLAWAKTGEAVGFGGFWLIEDEAHLVVLAVEPACRQRGVGTALLWGLLQWAREQGARRMTLEVRADNEAALALYRRFGFVELGRRPGYYGEVDGLVLWTPRIDGPDYAGQLQQWAAGWRRP</sequence>
<dbReference type="InterPro" id="IPR016181">
    <property type="entry name" value="Acyl_CoA_acyltransferase"/>
</dbReference>
<dbReference type="AlphaFoldDB" id="U5QMY0"/>
<evidence type="ECO:0000256" key="1">
    <source>
        <dbReference type="ARBA" id="ARBA00022679"/>
    </source>
</evidence>
<proteinExistence type="predicted"/>
<dbReference type="SUPFAM" id="SSF55729">
    <property type="entry name" value="Acyl-CoA N-acyltransferases (Nat)"/>
    <property type="match status" value="1"/>
</dbReference>
<dbReference type="Proteomes" id="UP000017396">
    <property type="component" value="Chromosome"/>
</dbReference>
<evidence type="ECO:0000256" key="2">
    <source>
        <dbReference type="ARBA" id="ARBA00023315"/>
    </source>
</evidence>